<evidence type="ECO:0008006" key="3">
    <source>
        <dbReference type="Google" id="ProtNLM"/>
    </source>
</evidence>
<dbReference type="AlphaFoldDB" id="A0A103XD54"/>
<evidence type="ECO:0000313" key="2">
    <source>
        <dbReference type="Proteomes" id="UP000243975"/>
    </source>
</evidence>
<dbReference type="Proteomes" id="UP000243975">
    <property type="component" value="Unassembled WGS sequence"/>
</dbReference>
<dbReference type="EMBL" id="LEKV01005392">
    <property type="protein sequence ID" value="KVH88491.1"/>
    <property type="molecule type" value="Genomic_DNA"/>
</dbReference>
<evidence type="ECO:0000313" key="1">
    <source>
        <dbReference type="EMBL" id="KVH88491.1"/>
    </source>
</evidence>
<dbReference type="Gene3D" id="3.80.10.10">
    <property type="entry name" value="Ribonuclease Inhibitor"/>
    <property type="match status" value="1"/>
</dbReference>
<dbReference type="GO" id="GO:0006952">
    <property type="term" value="P:defense response"/>
    <property type="evidence" value="ECO:0007669"/>
    <property type="project" value="InterPro"/>
</dbReference>
<proteinExistence type="predicted"/>
<keyword evidence="2" id="KW-1185">Reference proteome</keyword>
<dbReference type="Gramene" id="KVH88491">
    <property type="protein sequence ID" value="KVH88491"/>
    <property type="gene ID" value="Ccrd_026693"/>
</dbReference>
<sequence length="467" mass="53621">MRMVREEERNMQKAFEADSLAKMDNLKLLQLNYVELNGSYDEFPEDLRWLCWHGFHLGTVPSELFMGNLVAIDMSYSKLRIFEPPMVIRPLKILNFKDSHSLEEIRNISRLPNLETLILWNCYSLVRVCETIQGLTSLALLNMTGCEQLLKMEHIDPSEGLKASDYGGQSPQQPLFFFPHSLERLLLKSCNLERNNSFLLSFQVQSFLQYLHLGSNLFEFLPDYNHLKSLRMLYEFGIMSVFLPDIKDPNISCEYASQSSPLSFDVPSPPKNHRLKGIDVKFKYTTSGQEKHVGPIFAKISNTTKGHDWIYNPMIFGRPGIGEVAIWLSYWAMEKVLDVGDKVNVSIIVENGLKVHECGASLVYANDKVENDTWHNNMEWEKILVDYLSAFQLSTKTYYLCRRDFFKSMEVDGPTPSWFRDAVGNNIDYTVIIFTVLESSGSRFRINDAYGLATGQIQDAVASFLLL</sequence>
<gene>
    <name evidence="1" type="ORF">Ccrd_026693</name>
</gene>
<organism evidence="1 2">
    <name type="scientific">Cynara cardunculus var. scolymus</name>
    <name type="common">Globe artichoke</name>
    <name type="synonym">Cynara scolymus</name>
    <dbReference type="NCBI Taxonomy" id="59895"/>
    <lineage>
        <taxon>Eukaryota</taxon>
        <taxon>Viridiplantae</taxon>
        <taxon>Streptophyta</taxon>
        <taxon>Embryophyta</taxon>
        <taxon>Tracheophyta</taxon>
        <taxon>Spermatophyta</taxon>
        <taxon>Magnoliopsida</taxon>
        <taxon>eudicotyledons</taxon>
        <taxon>Gunneridae</taxon>
        <taxon>Pentapetalae</taxon>
        <taxon>asterids</taxon>
        <taxon>campanulids</taxon>
        <taxon>Asterales</taxon>
        <taxon>Asteraceae</taxon>
        <taxon>Carduoideae</taxon>
        <taxon>Cardueae</taxon>
        <taxon>Carduinae</taxon>
        <taxon>Cynara</taxon>
    </lineage>
</organism>
<protein>
    <recommendedName>
        <fullName evidence="3">Leucine-rich repeat-containing protein</fullName>
    </recommendedName>
</protein>
<dbReference type="PANTHER" id="PTHR11017">
    <property type="entry name" value="LEUCINE-RICH REPEAT-CONTAINING PROTEIN"/>
    <property type="match status" value="1"/>
</dbReference>
<accession>A0A103XD54</accession>
<dbReference type="InterPro" id="IPR032675">
    <property type="entry name" value="LRR_dom_sf"/>
</dbReference>
<dbReference type="InterPro" id="IPR044974">
    <property type="entry name" value="Disease_R_plants"/>
</dbReference>
<name>A0A103XD54_CYNCS</name>
<dbReference type="SUPFAM" id="SSF52058">
    <property type="entry name" value="L domain-like"/>
    <property type="match status" value="1"/>
</dbReference>
<reference evidence="1 2" key="1">
    <citation type="journal article" date="2016" name="Sci. Rep.">
        <title>The genome sequence of the outbreeding globe artichoke constructed de novo incorporating a phase-aware low-pass sequencing strategy of F1 progeny.</title>
        <authorList>
            <person name="Scaglione D."/>
            <person name="Reyes-Chin-Wo S."/>
            <person name="Acquadro A."/>
            <person name="Froenicke L."/>
            <person name="Portis E."/>
            <person name="Beitel C."/>
            <person name="Tirone M."/>
            <person name="Mauro R."/>
            <person name="Lo Monaco A."/>
            <person name="Mauromicale G."/>
            <person name="Faccioli P."/>
            <person name="Cattivelli L."/>
            <person name="Rieseberg L."/>
            <person name="Michelmore R."/>
            <person name="Lanteri S."/>
        </authorList>
    </citation>
    <scope>NUCLEOTIDE SEQUENCE [LARGE SCALE GENOMIC DNA]</scope>
    <source>
        <strain evidence="1">2C</strain>
    </source>
</reference>
<dbReference type="PANTHER" id="PTHR11017:SF325">
    <property type="entry name" value="NB-ARC-RELATED"/>
    <property type="match status" value="1"/>
</dbReference>
<comment type="caution">
    <text evidence="1">The sequence shown here is derived from an EMBL/GenBank/DDBJ whole genome shotgun (WGS) entry which is preliminary data.</text>
</comment>